<keyword evidence="3" id="KW-1185">Reference proteome</keyword>
<dbReference type="EMBL" id="ML170164">
    <property type="protein sequence ID" value="TDL25350.1"/>
    <property type="molecule type" value="Genomic_DNA"/>
</dbReference>
<name>A0A4Y7QEQ2_9AGAM</name>
<feature type="region of interest" description="Disordered" evidence="1">
    <location>
        <begin position="131"/>
        <end position="153"/>
    </location>
</feature>
<organism evidence="2 3">
    <name type="scientific">Rickenella mellea</name>
    <dbReference type="NCBI Taxonomy" id="50990"/>
    <lineage>
        <taxon>Eukaryota</taxon>
        <taxon>Fungi</taxon>
        <taxon>Dikarya</taxon>
        <taxon>Basidiomycota</taxon>
        <taxon>Agaricomycotina</taxon>
        <taxon>Agaricomycetes</taxon>
        <taxon>Hymenochaetales</taxon>
        <taxon>Rickenellaceae</taxon>
        <taxon>Rickenella</taxon>
    </lineage>
</organism>
<accession>A0A4Y7QEQ2</accession>
<evidence type="ECO:0000313" key="2">
    <source>
        <dbReference type="EMBL" id="TDL25350.1"/>
    </source>
</evidence>
<proteinExistence type="predicted"/>
<evidence type="ECO:0000313" key="3">
    <source>
        <dbReference type="Proteomes" id="UP000294933"/>
    </source>
</evidence>
<dbReference type="AlphaFoldDB" id="A0A4Y7QEQ2"/>
<dbReference type="Proteomes" id="UP000294933">
    <property type="component" value="Unassembled WGS sequence"/>
</dbReference>
<dbReference type="VEuPathDB" id="FungiDB:BD410DRAFT_636594"/>
<sequence>MTFSPPASLNHHLTDFVVDPQPCVESSAASFSSAQFVIPTVPPTASQQLLAERNGRNLKPCANCKASHLRCVTAPPYSADQCKFCYEHDFSTCPHPESDISRRTEKTGEIKKCPSEDTAAGSNTLEQIAVTSPFDAPPRYGPGPSEWATGLGLSSGLKDTCRPYLPM</sequence>
<protein>
    <submittedName>
        <fullName evidence="2">Uncharacterized protein</fullName>
    </submittedName>
</protein>
<reference evidence="2 3" key="1">
    <citation type="submission" date="2018-06" db="EMBL/GenBank/DDBJ databases">
        <title>A transcriptomic atlas of mushroom development highlights an independent origin of complex multicellularity.</title>
        <authorList>
            <consortium name="DOE Joint Genome Institute"/>
            <person name="Krizsan K."/>
            <person name="Almasi E."/>
            <person name="Merenyi Z."/>
            <person name="Sahu N."/>
            <person name="Viragh M."/>
            <person name="Koszo T."/>
            <person name="Mondo S."/>
            <person name="Kiss B."/>
            <person name="Balint B."/>
            <person name="Kues U."/>
            <person name="Barry K."/>
            <person name="Hegedus J.C."/>
            <person name="Henrissat B."/>
            <person name="Johnson J."/>
            <person name="Lipzen A."/>
            <person name="Ohm R."/>
            <person name="Nagy I."/>
            <person name="Pangilinan J."/>
            <person name="Yan J."/>
            <person name="Xiong Y."/>
            <person name="Grigoriev I.V."/>
            <person name="Hibbett D.S."/>
            <person name="Nagy L.G."/>
        </authorList>
    </citation>
    <scope>NUCLEOTIDE SEQUENCE [LARGE SCALE GENOMIC DNA]</scope>
    <source>
        <strain evidence="2 3">SZMC22713</strain>
    </source>
</reference>
<evidence type="ECO:0000256" key="1">
    <source>
        <dbReference type="SAM" id="MobiDB-lite"/>
    </source>
</evidence>
<gene>
    <name evidence="2" type="ORF">BD410DRAFT_636594</name>
</gene>